<keyword evidence="7 9" id="KW-0233">DNA recombination</keyword>
<dbReference type="Pfam" id="PF00589">
    <property type="entry name" value="Phage_integrase"/>
    <property type="match status" value="1"/>
</dbReference>
<feature type="active site" evidence="9">
    <location>
        <position position="172"/>
    </location>
</feature>
<feature type="domain" description="Tyr recombinase" evidence="11">
    <location>
        <begin position="107"/>
        <end position="314"/>
    </location>
</feature>
<dbReference type="PANTHER" id="PTHR30349">
    <property type="entry name" value="PHAGE INTEGRASE-RELATED"/>
    <property type="match status" value="1"/>
</dbReference>
<feature type="domain" description="Core-binding (CB)" evidence="12">
    <location>
        <begin position="1"/>
        <end position="86"/>
    </location>
</feature>
<organism evidence="13 14">
    <name type="scientific">Bifidobacterium callitrichidarum</name>
    <dbReference type="NCBI Taxonomy" id="2052941"/>
    <lineage>
        <taxon>Bacteria</taxon>
        <taxon>Bacillati</taxon>
        <taxon>Actinomycetota</taxon>
        <taxon>Actinomycetes</taxon>
        <taxon>Bifidobacteriales</taxon>
        <taxon>Bifidobacteriaceae</taxon>
        <taxon>Bifidobacterium</taxon>
    </lineage>
</organism>
<feature type="active site" evidence="9">
    <location>
        <position position="269"/>
    </location>
</feature>
<dbReference type="GO" id="GO:0009037">
    <property type="term" value="F:tyrosine-based site-specific recombinase activity"/>
    <property type="evidence" value="ECO:0007669"/>
    <property type="project" value="UniProtKB-UniRule"/>
</dbReference>
<accession>A0A2U2N475</accession>
<dbReference type="HAMAP" id="MF_01808">
    <property type="entry name" value="Recomb_XerC_XerD"/>
    <property type="match status" value="1"/>
</dbReference>
<evidence type="ECO:0000256" key="2">
    <source>
        <dbReference type="ARBA" id="ARBA00022490"/>
    </source>
</evidence>
<evidence type="ECO:0000313" key="13">
    <source>
        <dbReference type="EMBL" id="PWG63794.1"/>
    </source>
</evidence>
<feature type="active site" evidence="9">
    <location>
        <position position="266"/>
    </location>
</feature>
<evidence type="ECO:0000256" key="10">
    <source>
        <dbReference type="SAM" id="MobiDB-lite"/>
    </source>
</evidence>
<dbReference type="InterPro" id="IPR013762">
    <property type="entry name" value="Integrase-like_cat_sf"/>
</dbReference>
<dbReference type="GO" id="GO:0007059">
    <property type="term" value="P:chromosome segregation"/>
    <property type="evidence" value="ECO:0007669"/>
    <property type="project" value="UniProtKB-UniRule"/>
</dbReference>
<dbReference type="GO" id="GO:0051301">
    <property type="term" value="P:cell division"/>
    <property type="evidence" value="ECO:0007669"/>
    <property type="project" value="UniProtKB-KW"/>
</dbReference>
<feature type="active site" description="O-(3'-phospho-DNA)-tyrosine intermediate" evidence="9">
    <location>
        <position position="301"/>
    </location>
</feature>
<dbReference type="GO" id="GO:0006313">
    <property type="term" value="P:DNA transposition"/>
    <property type="evidence" value="ECO:0007669"/>
    <property type="project" value="UniProtKB-UniRule"/>
</dbReference>
<keyword evidence="8 9" id="KW-0131">Cell cycle</keyword>
<evidence type="ECO:0000256" key="6">
    <source>
        <dbReference type="ARBA" id="ARBA00023125"/>
    </source>
</evidence>
<evidence type="ECO:0000256" key="3">
    <source>
        <dbReference type="ARBA" id="ARBA00022618"/>
    </source>
</evidence>
<keyword evidence="3 9" id="KW-0132">Cell division</keyword>
<evidence type="ECO:0000256" key="5">
    <source>
        <dbReference type="ARBA" id="ARBA00022908"/>
    </source>
</evidence>
<dbReference type="PROSITE" id="PS51898">
    <property type="entry name" value="TYR_RECOMBINASE"/>
    <property type="match status" value="1"/>
</dbReference>
<dbReference type="RefSeq" id="WP_109057712.1">
    <property type="nucleotide sequence ID" value="NZ_QFFM01000023.1"/>
</dbReference>
<dbReference type="SUPFAM" id="SSF56349">
    <property type="entry name" value="DNA breaking-rejoining enzymes"/>
    <property type="match status" value="1"/>
</dbReference>
<dbReference type="InterPro" id="IPR002104">
    <property type="entry name" value="Integrase_catalytic"/>
</dbReference>
<gene>
    <name evidence="9" type="primary">xerC</name>
    <name evidence="13" type="ORF">DF196_10125</name>
</gene>
<keyword evidence="4 9" id="KW-0159">Chromosome partition</keyword>
<dbReference type="InterPro" id="IPR050090">
    <property type="entry name" value="Tyrosine_recombinase_XerCD"/>
</dbReference>
<keyword evidence="6 9" id="KW-0238">DNA-binding</keyword>
<dbReference type="GO" id="GO:0003677">
    <property type="term" value="F:DNA binding"/>
    <property type="evidence" value="ECO:0007669"/>
    <property type="project" value="UniProtKB-UniRule"/>
</dbReference>
<evidence type="ECO:0000256" key="1">
    <source>
        <dbReference type="ARBA" id="ARBA00004496"/>
    </source>
</evidence>
<dbReference type="OrthoDB" id="9801717at2"/>
<dbReference type="InterPro" id="IPR004107">
    <property type="entry name" value="Integrase_SAM-like_N"/>
</dbReference>
<evidence type="ECO:0000256" key="7">
    <source>
        <dbReference type="ARBA" id="ARBA00023172"/>
    </source>
</evidence>
<dbReference type="Proteomes" id="UP000245876">
    <property type="component" value="Unassembled WGS sequence"/>
</dbReference>
<dbReference type="InterPro" id="IPR011010">
    <property type="entry name" value="DNA_brk_join_enz"/>
</dbReference>
<comment type="caution">
    <text evidence="13">The sequence shown here is derived from an EMBL/GenBank/DDBJ whole genome shotgun (WGS) entry which is preliminary data.</text>
</comment>
<dbReference type="Pfam" id="PF02899">
    <property type="entry name" value="Phage_int_SAM_1"/>
    <property type="match status" value="1"/>
</dbReference>
<feature type="region of interest" description="Disordered" evidence="10">
    <location>
        <begin position="123"/>
        <end position="147"/>
    </location>
</feature>
<dbReference type="InterPro" id="IPR023009">
    <property type="entry name" value="Tyrosine_recombinase_XerC/XerD"/>
</dbReference>
<comment type="similarity">
    <text evidence="9">Belongs to the 'phage' integrase family. XerC subfamily.</text>
</comment>
<sequence>MRFEETIGAFVAYLKANRGLSENTLKAYRSDLESCLALFGRRGVGDLNEITLDDLRSWMAVESRNHARSSMARKTVAVRAFFSWAHDHGVTRTDPAATLMTPSIPDSLPAVLTEAQTEQLMRRADADARSAPADSATHDSGCDGESRATADRRAEALRDAAILELLYATGIRVAELVALDVADIDALNRTIRVIGKGNKQRVVPFGAPAMRALDAWLAQGRPRLANAGSGSALFLGARGGRLNQRIAREVVHRESRAAGVPDISPHALRHSAATHMLDGGADLREVQEMLGHSSLKTTQRYTHVSVEQLKTRYMQAFPRA</sequence>
<evidence type="ECO:0000256" key="9">
    <source>
        <dbReference type="HAMAP-Rule" id="MF_01808"/>
    </source>
</evidence>
<evidence type="ECO:0000256" key="4">
    <source>
        <dbReference type="ARBA" id="ARBA00022829"/>
    </source>
</evidence>
<dbReference type="NCBIfam" id="NF001399">
    <property type="entry name" value="PRK00283.1"/>
    <property type="match status" value="1"/>
</dbReference>
<keyword evidence="14" id="KW-1185">Reference proteome</keyword>
<comment type="function">
    <text evidence="9">Site-specific tyrosine recombinase, which acts by catalyzing the cutting and rejoining of the recombining DNA molecules. The XerC-XerD complex is essential to convert dimers of the bacterial chromosome into monomers to permit their segregation at cell division. It also contributes to the segregational stability of plasmids.</text>
</comment>
<feature type="active site" evidence="9">
    <location>
        <position position="292"/>
    </location>
</feature>
<comment type="subunit">
    <text evidence="9">Forms a cyclic heterotetrameric complex composed of two molecules of XerC and two molecules of XerD.</text>
</comment>
<dbReference type="GO" id="GO:0005737">
    <property type="term" value="C:cytoplasm"/>
    <property type="evidence" value="ECO:0007669"/>
    <property type="project" value="UniProtKB-SubCell"/>
</dbReference>
<dbReference type="InterPro" id="IPR044068">
    <property type="entry name" value="CB"/>
</dbReference>
<reference evidence="13 14" key="1">
    <citation type="journal article" date="2018" name="Int. J. Syst. Evol. Microbiol.">
        <title>Bifidobacterium callitrichidarum sp. nov. from the faeces of the emperor tamarin (Saguinus imperator).</title>
        <authorList>
            <person name="Modesto M."/>
            <person name="Michelini S."/>
            <person name="Sansosti M.C."/>
            <person name="De Filippo C."/>
            <person name="Cavalieri D."/>
            <person name="Qvirist L."/>
            <person name="Andlid T."/>
            <person name="Spiezio C."/>
            <person name="Sandri C."/>
            <person name="Pascarelli S."/>
            <person name="Sgorbati B."/>
            <person name="Mattarelli P."/>
        </authorList>
    </citation>
    <scope>NUCLEOTIDE SEQUENCE [LARGE SCALE GENOMIC DNA]</scope>
    <source>
        <strain evidence="13 14">TRI 5</strain>
    </source>
</reference>
<name>A0A2U2N475_9BIFI</name>
<dbReference type="PANTHER" id="PTHR30349:SF77">
    <property type="entry name" value="TYROSINE RECOMBINASE XERC"/>
    <property type="match status" value="1"/>
</dbReference>
<keyword evidence="5 9" id="KW-0229">DNA integration</keyword>
<evidence type="ECO:0000256" key="8">
    <source>
        <dbReference type="ARBA" id="ARBA00023306"/>
    </source>
</evidence>
<proteinExistence type="inferred from homology"/>
<dbReference type="Gene3D" id="1.10.150.130">
    <property type="match status" value="1"/>
</dbReference>
<keyword evidence="2 9" id="KW-0963">Cytoplasm</keyword>
<comment type="subcellular location">
    <subcellularLocation>
        <location evidence="1 9">Cytoplasm</location>
    </subcellularLocation>
</comment>
<evidence type="ECO:0000313" key="14">
    <source>
        <dbReference type="Proteomes" id="UP000245876"/>
    </source>
</evidence>
<feature type="active site" evidence="9">
    <location>
        <position position="196"/>
    </location>
</feature>
<dbReference type="Gene3D" id="1.10.443.10">
    <property type="entry name" value="Intergrase catalytic core"/>
    <property type="match status" value="1"/>
</dbReference>
<dbReference type="PROSITE" id="PS51900">
    <property type="entry name" value="CB"/>
    <property type="match status" value="1"/>
</dbReference>
<dbReference type="InterPro" id="IPR010998">
    <property type="entry name" value="Integrase_recombinase_N"/>
</dbReference>
<dbReference type="CDD" id="cd00798">
    <property type="entry name" value="INT_XerDC_C"/>
    <property type="match status" value="1"/>
</dbReference>
<feature type="compositionally biased region" description="Basic and acidic residues" evidence="10">
    <location>
        <begin position="136"/>
        <end position="147"/>
    </location>
</feature>
<evidence type="ECO:0000259" key="11">
    <source>
        <dbReference type="PROSITE" id="PS51898"/>
    </source>
</evidence>
<dbReference type="AlphaFoldDB" id="A0A2U2N475"/>
<dbReference type="EMBL" id="QFFM01000023">
    <property type="protein sequence ID" value="PWG63794.1"/>
    <property type="molecule type" value="Genomic_DNA"/>
</dbReference>
<protein>
    <recommendedName>
        <fullName evidence="9">Tyrosine recombinase XerC</fullName>
    </recommendedName>
</protein>
<evidence type="ECO:0000259" key="12">
    <source>
        <dbReference type="PROSITE" id="PS51900"/>
    </source>
</evidence>